<evidence type="ECO:0000256" key="1">
    <source>
        <dbReference type="SAM" id="Phobius"/>
    </source>
</evidence>
<dbReference type="SUPFAM" id="SSF103481">
    <property type="entry name" value="Multidrug resistance efflux transporter EmrE"/>
    <property type="match status" value="2"/>
</dbReference>
<keyword evidence="1" id="KW-0812">Transmembrane</keyword>
<dbReference type="Gene3D" id="1.10.3730.20">
    <property type="match status" value="1"/>
</dbReference>
<proteinExistence type="predicted"/>
<sequence>MQSNTRGALFALAAFGVFATHDVIVKVLGGDYAPFQIIFFSALLSFPLATLMLIRDAEPGTLVPSHPWWLALRTVASVITGVAAFYAFSVLPLAQTYAILFAAPLIITVIAIPILGEVVRIRRWAAVIVGLVGVIVVLRPGGAELGLGHAAALTAAIGGAVASVVVRKIGADERAVVLLLYPLLANVLVMGIALIWIYEPMPVEDLGLMVLISLLGWIGARLIVSAYNTAEAAIVAPMQYSQIIWATVYGYVFFGETLDAATAIGTSIIIASGLYIVLRESRAGTSSTTPVLRSRSRPGTPSSLRISALMRLRGIHPEDRVHGPKDPPDKAE</sequence>
<feature type="transmembrane region" description="Helical" evidence="1">
    <location>
        <begin position="234"/>
        <end position="254"/>
    </location>
</feature>
<dbReference type="AlphaFoldDB" id="A0A3N2R5M7"/>
<feature type="transmembrane region" description="Helical" evidence="1">
    <location>
        <begin position="178"/>
        <end position="198"/>
    </location>
</feature>
<dbReference type="Pfam" id="PF00892">
    <property type="entry name" value="EamA"/>
    <property type="match status" value="2"/>
</dbReference>
<dbReference type="EMBL" id="RDRB01000004">
    <property type="protein sequence ID" value="ROU02785.1"/>
    <property type="molecule type" value="Genomic_DNA"/>
</dbReference>
<dbReference type="PANTHER" id="PTHR22911:SF135">
    <property type="entry name" value="BLR4310 PROTEIN"/>
    <property type="match status" value="1"/>
</dbReference>
<name>A0A3N2R5M7_9RHOB</name>
<reference evidence="3 4" key="1">
    <citation type="submission" date="2018-10" db="EMBL/GenBank/DDBJ databases">
        <title>Histidinibacterium lentulum gen. nov., sp. nov., a marine bacterium from the culture broth of Picochlorum sp. 122.</title>
        <authorList>
            <person name="Wang G."/>
        </authorList>
    </citation>
    <scope>NUCLEOTIDE SEQUENCE [LARGE SCALE GENOMIC DNA]</scope>
    <source>
        <strain evidence="3 4">B17</strain>
    </source>
</reference>
<feature type="transmembrane region" description="Helical" evidence="1">
    <location>
        <begin position="123"/>
        <end position="141"/>
    </location>
</feature>
<feature type="transmembrane region" description="Helical" evidence="1">
    <location>
        <begin position="147"/>
        <end position="166"/>
    </location>
</feature>
<evidence type="ECO:0000313" key="3">
    <source>
        <dbReference type="EMBL" id="ROU02785.1"/>
    </source>
</evidence>
<dbReference type="GO" id="GO:0016020">
    <property type="term" value="C:membrane"/>
    <property type="evidence" value="ECO:0007669"/>
    <property type="project" value="InterPro"/>
</dbReference>
<evidence type="ECO:0000259" key="2">
    <source>
        <dbReference type="Pfam" id="PF00892"/>
    </source>
</evidence>
<feature type="transmembrane region" description="Helical" evidence="1">
    <location>
        <begin position="260"/>
        <end position="278"/>
    </location>
</feature>
<keyword evidence="1" id="KW-1133">Transmembrane helix</keyword>
<accession>A0A3N2R5M7</accession>
<comment type="caution">
    <text evidence="3">The sequence shown here is derived from an EMBL/GenBank/DDBJ whole genome shotgun (WGS) entry which is preliminary data.</text>
</comment>
<feature type="transmembrane region" description="Helical" evidence="1">
    <location>
        <begin position="94"/>
        <end position="116"/>
    </location>
</feature>
<dbReference type="InterPro" id="IPR037185">
    <property type="entry name" value="EmrE-like"/>
</dbReference>
<dbReference type="InterPro" id="IPR000620">
    <property type="entry name" value="EamA_dom"/>
</dbReference>
<protein>
    <submittedName>
        <fullName evidence="3">DMT family transporter</fullName>
    </submittedName>
</protein>
<keyword evidence="1" id="KW-0472">Membrane</keyword>
<dbReference type="PANTHER" id="PTHR22911">
    <property type="entry name" value="ACYL-MALONYL CONDENSING ENZYME-RELATED"/>
    <property type="match status" value="1"/>
</dbReference>
<organism evidence="3 4">
    <name type="scientific">Histidinibacterium lentulum</name>
    <dbReference type="NCBI Taxonomy" id="2480588"/>
    <lineage>
        <taxon>Bacteria</taxon>
        <taxon>Pseudomonadati</taxon>
        <taxon>Pseudomonadota</taxon>
        <taxon>Alphaproteobacteria</taxon>
        <taxon>Rhodobacterales</taxon>
        <taxon>Paracoccaceae</taxon>
        <taxon>Histidinibacterium</taxon>
    </lineage>
</organism>
<dbReference type="RefSeq" id="WP_123642308.1">
    <property type="nucleotide sequence ID" value="NZ_ML119084.1"/>
</dbReference>
<feature type="domain" description="EamA" evidence="2">
    <location>
        <begin position="148"/>
        <end position="276"/>
    </location>
</feature>
<feature type="transmembrane region" description="Helical" evidence="1">
    <location>
        <begin position="35"/>
        <end position="54"/>
    </location>
</feature>
<dbReference type="Proteomes" id="UP000268016">
    <property type="component" value="Unassembled WGS sequence"/>
</dbReference>
<evidence type="ECO:0000313" key="4">
    <source>
        <dbReference type="Proteomes" id="UP000268016"/>
    </source>
</evidence>
<gene>
    <name evidence="3" type="ORF">EAT49_10755</name>
</gene>
<keyword evidence="4" id="KW-1185">Reference proteome</keyword>
<dbReference type="OrthoDB" id="7818056at2"/>
<feature type="transmembrane region" description="Helical" evidence="1">
    <location>
        <begin position="210"/>
        <end position="227"/>
    </location>
</feature>
<feature type="transmembrane region" description="Helical" evidence="1">
    <location>
        <begin position="66"/>
        <end position="88"/>
    </location>
</feature>
<feature type="domain" description="EamA" evidence="2">
    <location>
        <begin position="6"/>
        <end position="138"/>
    </location>
</feature>